<comment type="caution">
    <text evidence="2">The sequence shown here is derived from an EMBL/GenBank/DDBJ whole genome shotgun (WGS) entry which is preliminary data.</text>
</comment>
<reference evidence="2 3" key="1">
    <citation type="submission" date="2014-02" db="EMBL/GenBank/DDBJ databases">
        <title>Single nucleus genome sequencing reveals high similarity among nuclei of an endomycorrhizal fungus.</title>
        <authorList>
            <person name="Lin K."/>
            <person name="Geurts R."/>
            <person name="Zhang Z."/>
            <person name="Limpens E."/>
            <person name="Saunders D.G."/>
            <person name="Mu D."/>
            <person name="Pang E."/>
            <person name="Cao H."/>
            <person name="Cha H."/>
            <person name="Lin T."/>
            <person name="Zhou Q."/>
            <person name="Shang Y."/>
            <person name="Li Y."/>
            <person name="Ivanov S."/>
            <person name="Sharma T."/>
            <person name="Velzen R.V."/>
            <person name="Ruijter N.D."/>
            <person name="Aanen D.K."/>
            <person name="Win J."/>
            <person name="Kamoun S."/>
            <person name="Bisseling T."/>
            <person name="Huang S."/>
        </authorList>
    </citation>
    <scope>NUCLEOTIDE SEQUENCE [LARGE SCALE GENOMIC DNA]</scope>
    <source>
        <strain evidence="3">DAOM197198w</strain>
    </source>
</reference>
<proteinExistence type="predicted"/>
<dbReference type="Proteomes" id="UP000022910">
    <property type="component" value="Unassembled WGS sequence"/>
</dbReference>
<keyword evidence="1" id="KW-0812">Transmembrane</keyword>
<accession>A0A015JS14</accession>
<name>A0A015JS14_RHIIW</name>
<dbReference type="HOGENOM" id="CLU_196224_0_0_1"/>
<evidence type="ECO:0000313" key="3">
    <source>
        <dbReference type="Proteomes" id="UP000022910"/>
    </source>
</evidence>
<dbReference type="AlphaFoldDB" id="A0A015JS14"/>
<keyword evidence="3" id="KW-1185">Reference proteome</keyword>
<keyword evidence="1" id="KW-0472">Membrane</keyword>
<evidence type="ECO:0000313" key="2">
    <source>
        <dbReference type="EMBL" id="EXX72352.1"/>
    </source>
</evidence>
<organism evidence="2 3">
    <name type="scientific">Rhizophagus irregularis (strain DAOM 197198w)</name>
    <name type="common">Glomus intraradices</name>
    <dbReference type="NCBI Taxonomy" id="1432141"/>
    <lineage>
        <taxon>Eukaryota</taxon>
        <taxon>Fungi</taxon>
        <taxon>Fungi incertae sedis</taxon>
        <taxon>Mucoromycota</taxon>
        <taxon>Glomeromycotina</taxon>
        <taxon>Glomeromycetes</taxon>
        <taxon>Glomerales</taxon>
        <taxon>Glomeraceae</taxon>
        <taxon>Rhizophagus</taxon>
    </lineage>
</organism>
<feature type="transmembrane region" description="Helical" evidence="1">
    <location>
        <begin position="47"/>
        <end position="69"/>
    </location>
</feature>
<sequence length="80" mass="9373">MKLLFHIGLCHLLMTYYPILLHAKVVPLLFHDPQLPRHCLNGVPLKSAFLMCLYQLLSVTLRSPVLIYMRKLVRSRFPSR</sequence>
<dbReference type="EMBL" id="JEMT01015508">
    <property type="protein sequence ID" value="EXX72352.1"/>
    <property type="molecule type" value="Genomic_DNA"/>
</dbReference>
<protein>
    <submittedName>
        <fullName evidence="2">Uncharacterized protein</fullName>
    </submittedName>
</protein>
<evidence type="ECO:0000256" key="1">
    <source>
        <dbReference type="SAM" id="Phobius"/>
    </source>
</evidence>
<gene>
    <name evidence="2" type="ORF">RirG_070080</name>
</gene>
<keyword evidence="1" id="KW-1133">Transmembrane helix</keyword>